<evidence type="ECO:0008006" key="4">
    <source>
        <dbReference type="Google" id="ProtNLM"/>
    </source>
</evidence>
<feature type="signal peptide" evidence="1">
    <location>
        <begin position="1"/>
        <end position="22"/>
    </location>
</feature>
<dbReference type="Proteomes" id="UP000053676">
    <property type="component" value="Unassembled WGS sequence"/>
</dbReference>
<dbReference type="InterPro" id="IPR053322">
    <property type="entry name" value="PLA2-like"/>
</dbReference>
<gene>
    <name evidence="2" type="ORF">NECAME_09840</name>
</gene>
<dbReference type="InterPro" id="IPR036444">
    <property type="entry name" value="PLipase_A2_dom_sf"/>
</dbReference>
<accession>W2TEI0</accession>
<keyword evidence="1" id="KW-0732">Signal</keyword>
<evidence type="ECO:0000256" key="1">
    <source>
        <dbReference type="SAM" id="SignalP"/>
    </source>
</evidence>
<organism evidence="2 3">
    <name type="scientific">Necator americanus</name>
    <name type="common">Human hookworm</name>
    <dbReference type="NCBI Taxonomy" id="51031"/>
    <lineage>
        <taxon>Eukaryota</taxon>
        <taxon>Metazoa</taxon>
        <taxon>Ecdysozoa</taxon>
        <taxon>Nematoda</taxon>
        <taxon>Chromadorea</taxon>
        <taxon>Rhabditida</taxon>
        <taxon>Rhabditina</taxon>
        <taxon>Rhabditomorpha</taxon>
        <taxon>Strongyloidea</taxon>
        <taxon>Ancylostomatidae</taxon>
        <taxon>Bunostominae</taxon>
        <taxon>Necator</taxon>
    </lineage>
</organism>
<dbReference type="PANTHER" id="PTHR34228">
    <property type="entry name" value="PROTEIN CBG09474-RELATED"/>
    <property type="match status" value="1"/>
</dbReference>
<proteinExistence type="predicted"/>
<feature type="chain" id="PRO_5004825411" description="Phospholipase A2" evidence="1">
    <location>
        <begin position="23"/>
        <end position="269"/>
    </location>
</feature>
<name>W2TEI0_NECAM</name>
<dbReference type="KEGG" id="nai:NECAME_09840"/>
<dbReference type="PANTHER" id="PTHR34228:SF6">
    <property type="entry name" value="PHOSPHOLIPASE A2"/>
    <property type="match status" value="1"/>
</dbReference>
<protein>
    <recommendedName>
        <fullName evidence="4">Phospholipase A2</fullName>
    </recommendedName>
</protein>
<dbReference type="SUPFAM" id="SSF48619">
    <property type="entry name" value="Phospholipase A2, PLA2"/>
    <property type="match status" value="1"/>
</dbReference>
<dbReference type="AlphaFoldDB" id="W2TEI0"/>
<dbReference type="GO" id="GO:0006644">
    <property type="term" value="P:phospholipid metabolic process"/>
    <property type="evidence" value="ECO:0007669"/>
    <property type="project" value="InterPro"/>
</dbReference>
<dbReference type="EMBL" id="KI659501">
    <property type="protein sequence ID" value="ETN79402.1"/>
    <property type="molecule type" value="Genomic_DNA"/>
</dbReference>
<evidence type="ECO:0000313" key="2">
    <source>
        <dbReference type="EMBL" id="ETN79402.1"/>
    </source>
</evidence>
<dbReference type="OMA" id="CALQYNL"/>
<dbReference type="GO" id="GO:0050482">
    <property type="term" value="P:arachidonate secretion"/>
    <property type="evidence" value="ECO:0007669"/>
    <property type="project" value="InterPro"/>
</dbReference>
<keyword evidence="3" id="KW-1185">Reference proteome</keyword>
<reference evidence="3" key="1">
    <citation type="journal article" date="2014" name="Nat. Genet.">
        <title>Genome of the human hookworm Necator americanus.</title>
        <authorList>
            <person name="Tang Y.T."/>
            <person name="Gao X."/>
            <person name="Rosa B.A."/>
            <person name="Abubucker S."/>
            <person name="Hallsworth-Pepin K."/>
            <person name="Martin J."/>
            <person name="Tyagi R."/>
            <person name="Heizer E."/>
            <person name="Zhang X."/>
            <person name="Bhonagiri-Palsikar V."/>
            <person name="Minx P."/>
            <person name="Warren W.C."/>
            <person name="Wang Q."/>
            <person name="Zhan B."/>
            <person name="Hotez P.J."/>
            <person name="Sternberg P.W."/>
            <person name="Dougall A."/>
            <person name="Gaze S.T."/>
            <person name="Mulvenna J."/>
            <person name="Sotillo J."/>
            <person name="Ranganathan S."/>
            <person name="Rabelo E.M."/>
            <person name="Wilson R.K."/>
            <person name="Felgner P.L."/>
            <person name="Bethony J."/>
            <person name="Hawdon J.M."/>
            <person name="Gasser R.B."/>
            <person name="Loukas A."/>
            <person name="Mitreva M."/>
        </authorList>
    </citation>
    <scope>NUCLEOTIDE SEQUENCE [LARGE SCALE GENOMIC DNA]</scope>
</reference>
<dbReference type="GO" id="GO:0004623">
    <property type="term" value="F:phospholipase A2 activity"/>
    <property type="evidence" value="ECO:0007669"/>
    <property type="project" value="InterPro"/>
</dbReference>
<dbReference type="OrthoDB" id="5869656at2759"/>
<evidence type="ECO:0000313" key="3">
    <source>
        <dbReference type="Proteomes" id="UP000053676"/>
    </source>
</evidence>
<sequence>MLITGYQIRLVFLMQMVSSVFGRLEFNDWHCGSSDFTRRMSFESIGENCEEIMRNQAADHETFPVPVNHCCVVHDDCYTLQHGQEKCDEEFCECNRRASIARNDCRDLLEASCSLVQLFGFSAYHNSANYSEPTDFFKHKLHVENLATQYDSIYMHCPSVNATTSSCALQYNLCENTPVECAERLCRCINDATTVDENSSCHEVVDATCTTVISDAKSWRNVLRNTQFLRSNMLKVTMGACMVMLLFCILQIRPSNSAIVEKGHKYFPV</sequence>